<dbReference type="AlphaFoldDB" id="A0A4R6UMT8"/>
<gene>
    <name evidence="1" type="ORF">EV696_107157</name>
</gene>
<evidence type="ECO:0000313" key="1">
    <source>
        <dbReference type="EMBL" id="TDQ48420.1"/>
    </source>
</evidence>
<accession>A0A4R6UMT8</accession>
<dbReference type="OrthoDB" id="5986481at2"/>
<dbReference type="Proteomes" id="UP000295375">
    <property type="component" value="Unassembled WGS sequence"/>
</dbReference>
<evidence type="ECO:0000313" key="2">
    <source>
        <dbReference type="Proteomes" id="UP000295375"/>
    </source>
</evidence>
<dbReference type="RefSeq" id="WP_133590306.1">
    <property type="nucleotide sequence ID" value="NZ_CP037953.1"/>
</dbReference>
<reference evidence="1 2" key="1">
    <citation type="submission" date="2019-03" db="EMBL/GenBank/DDBJ databases">
        <title>Genomic Encyclopedia of Type Strains, Phase IV (KMG-IV): sequencing the most valuable type-strain genomes for metagenomic binning, comparative biology and taxonomic classification.</title>
        <authorList>
            <person name="Goeker M."/>
        </authorList>
    </citation>
    <scope>NUCLEOTIDE SEQUENCE [LARGE SCALE GENOMIC DNA]</scope>
    <source>
        <strain evidence="1 2">DSM 103792</strain>
    </source>
</reference>
<sequence>MQLYEVIRWGNDSDDPLTGGSSGPDTCFLVRADAVEQAAALVDKELARTPSELVRSWAGAVYLLGTDAASGSNAQILRGPYIQNAYRYGWRHWYRDERDEPWTEKFD</sequence>
<keyword evidence="2" id="KW-1185">Reference proteome</keyword>
<name>A0A4R6UMT8_9GAMM</name>
<comment type="caution">
    <text evidence="1">The sequence shown here is derived from an EMBL/GenBank/DDBJ whole genome shotgun (WGS) entry which is preliminary data.</text>
</comment>
<organism evidence="1 2">
    <name type="scientific">Permianibacter aggregans</name>
    <dbReference type="NCBI Taxonomy" id="1510150"/>
    <lineage>
        <taxon>Bacteria</taxon>
        <taxon>Pseudomonadati</taxon>
        <taxon>Pseudomonadota</taxon>
        <taxon>Gammaproteobacteria</taxon>
        <taxon>Pseudomonadales</taxon>
        <taxon>Pseudomonadaceae</taxon>
        <taxon>Permianibacter</taxon>
    </lineage>
</organism>
<dbReference type="EMBL" id="SNYM01000007">
    <property type="protein sequence ID" value="TDQ48420.1"/>
    <property type="molecule type" value="Genomic_DNA"/>
</dbReference>
<proteinExistence type="predicted"/>
<protein>
    <submittedName>
        <fullName evidence="1">Uncharacterized protein</fullName>
    </submittedName>
</protein>